<proteinExistence type="predicted"/>
<gene>
    <name evidence="1" type="ORF">SAMN05660461_2490</name>
</gene>
<evidence type="ECO:0000313" key="1">
    <source>
        <dbReference type="EMBL" id="SKD02322.1"/>
    </source>
</evidence>
<evidence type="ECO:0000313" key="2">
    <source>
        <dbReference type="Proteomes" id="UP000190166"/>
    </source>
</evidence>
<sequence length="112" mass="12543">MVRGKIRHKKTAGGIHSSVFRQRLYVVTAVGVVKYAVPGVYEGKTSALTFISNTLNPCNLHPGSIPALLPRQTAYHKIRPDVSPASRRDCSPVLEKKIFKKNARRPYKKMEI</sequence>
<protein>
    <submittedName>
        <fullName evidence="1">Uncharacterized protein</fullName>
    </submittedName>
</protein>
<organism evidence="1 2">
    <name type="scientific">Chitinophaga ginsengisegetis</name>
    <dbReference type="NCBI Taxonomy" id="393003"/>
    <lineage>
        <taxon>Bacteria</taxon>
        <taxon>Pseudomonadati</taxon>
        <taxon>Bacteroidota</taxon>
        <taxon>Chitinophagia</taxon>
        <taxon>Chitinophagales</taxon>
        <taxon>Chitinophagaceae</taxon>
        <taxon>Chitinophaga</taxon>
    </lineage>
</organism>
<dbReference type="EMBL" id="FUZZ01000001">
    <property type="protein sequence ID" value="SKD02322.1"/>
    <property type="molecule type" value="Genomic_DNA"/>
</dbReference>
<keyword evidence="2" id="KW-1185">Reference proteome</keyword>
<name>A0A1T5NPI7_9BACT</name>
<dbReference type="Proteomes" id="UP000190166">
    <property type="component" value="Unassembled WGS sequence"/>
</dbReference>
<reference evidence="1 2" key="1">
    <citation type="submission" date="2017-02" db="EMBL/GenBank/DDBJ databases">
        <authorList>
            <person name="Peterson S.W."/>
        </authorList>
    </citation>
    <scope>NUCLEOTIDE SEQUENCE [LARGE SCALE GENOMIC DNA]</scope>
    <source>
        <strain evidence="1 2">DSM 18108</strain>
    </source>
</reference>
<dbReference type="STRING" id="393003.SAMN05660461_2490"/>
<dbReference type="AlphaFoldDB" id="A0A1T5NPI7"/>
<accession>A0A1T5NPI7</accession>